<keyword evidence="2" id="KW-1185">Reference proteome</keyword>
<dbReference type="Proteomes" id="UP000827872">
    <property type="component" value="Linkage Group LG01"/>
</dbReference>
<name>A0ACB8G7K2_9SAUR</name>
<proteinExistence type="predicted"/>
<comment type="caution">
    <text evidence="1">The sequence shown here is derived from an EMBL/GenBank/DDBJ whole genome shotgun (WGS) entry which is preliminary data.</text>
</comment>
<accession>A0ACB8G7K2</accession>
<protein>
    <submittedName>
        <fullName evidence="1">Uncharacterized protein</fullName>
    </submittedName>
</protein>
<organism evidence="1 2">
    <name type="scientific">Sphaerodactylus townsendi</name>
    <dbReference type="NCBI Taxonomy" id="933632"/>
    <lineage>
        <taxon>Eukaryota</taxon>
        <taxon>Metazoa</taxon>
        <taxon>Chordata</taxon>
        <taxon>Craniata</taxon>
        <taxon>Vertebrata</taxon>
        <taxon>Euteleostomi</taxon>
        <taxon>Lepidosauria</taxon>
        <taxon>Squamata</taxon>
        <taxon>Bifurcata</taxon>
        <taxon>Gekkota</taxon>
        <taxon>Sphaerodactylidae</taxon>
        <taxon>Sphaerodactylus</taxon>
    </lineage>
</organism>
<evidence type="ECO:0000313" key="2">
    <source>
        <dbReference type="Proteomes" id="UP000827872"/>
    </source>
</evidence>
<gene>
    <name evidence="1" type="ORF">K3G42_006661</name>
</gene>
<reference evidence="1" key="1">
    <citation type="submission" date="2021-08" db="EMBL/GenBank/DDBJ databases">
        <title>The first chromosome-level gecko genome reveals the dynamic sex chromosomes of Neotropical dwarf geckos (Sphaerodactylidae: Sphaerodactylus).</title>
        <authorList>
            <person name="Pinto B.J."/>
            <person name="Keating S.E."/>
            <person name="Gamble T."/>
        </authorList>
    </citation>
    <scope>NUCLEOTIDE SEQUENCE</scope>
    <source>
        <strain evidence="1">TG3544</strain>
    </source>
</reference>
<dbReference type="EMBL" id="CM037614">
    <property type="protein sequence ID" value="KAH8015649.1"/>
    <property type="molecule type" value="Genomic_DNA"/>
</dbReference>
<evidence type="ECO:0000313" key="1">
    <source>
        <dbReference type="EMBL" id="KAH8015649.1"/>
    </source>
</evidence>
<sequence>MSQGRLTTGKKPHVIQNVAGEEEAQEESGSLPVYSKEEEETVLWKRMPKKNLLQDRTTRTGKVHIRSPKDRNEQLNNKKKVSRHYRRNRRRQVTGAKFINSNIGVSITNIYAKKSADKSETVFSSRVEGQPSKSYSFRSRSKMVSYVPQQEEEAEKSWSEGSSVEDWLPEEEGYDAEEEEDPDEMEVEKNEETEREEESEAGARREQAGPQRKNPKKTVRSYPCPECSRKFNNSSNMRKHLRIHKGERLYGCHACGKSYTDPSNLAHHQRKHTGERPYLCPTCPKAFSMKTNLDIHIRQHLGIRPFSCLQCGSTFYSRTRLVYHMKRHDRRPISVRCEDCDKTFSSQKQFYKHRRRHRNLVCEDCGEIFAFKYKYKFHLSLHKTCRQCGVRYMGMHLCREQVQSSASVPRGAVADQTVDAAAHARGRKQPGPTGAERPSVSVNILLPTDGQVRLSNPARATCLKEISRVAQKSVRASQQTKSLASVSLPVLESRGAKPSTLSQKPPQFKPPGVLLQNVPSAQPVTSSPTVAKPSAQIPASLCPSGPATNLPHTQALAAFSISSAASPVIILLTDSHGRLLTVTAPLGPVQPSGSSPVTEAANNGKTSMNPSTLPLDPKIPNEKSVTAHTGLKFRGSKALVVTDACKNQRFLTCCLIKKSIVQWNKLDEQLEEVEREIRAIVEFWEQCFVDGKEDTNLESPWIIRLCGKCHLGHPLDLNDEDLWEDPLYDEGQVEQEALHEETTDKSETVFFHRSGQPQMSKQFPAQST</sequence>